<feature type="transmembrane region" description="Helical" evidence="9">
    <location>
        <begin position="332"/>
        <end position="353"/>
    </location>
</feature>
<feature type="domain" description="ABC transporter" evidence="10">
    <location>
        <begin position="8"/>
        <end position="241"/>
    </location>
</feature>
<feature type="region of interest" description="Disordered" evidence="8">
    <location>
        <begin position="251"/>
        <end position="272"/>
    </location>
</feature>
<comment type="subcellular location">
    <subcellularLocation>
        <location evidence="1">Membrane</location>
        <topology evidence="1">Multi-pass membrane protein</topology>
    </subcellularLocation>
</comment>
<feature type="transmembrane region" description="Helical" evidence="9">
    <location>
        <begin position="447"/>
        <end position="470"/>
    </location>
</feature>
<dbReference type="Gene3D" id="3.40.50.300">
    <property type="entry name" value="P-loop containing nucleotide triphosphate hydrolases"/>
    <property type="match status" value="1"/>
</dbReference>
<name>A0AAU7AVH4_9ACTN</name>
<feature type="compositionally biased region" description="Low complexity" evidence="8">
    <location>
        <begin position="256"/>
        <end position="272"/>
    </location>
</feature>
<dbReference type="SUPFAM" id="SSF52540">
    <property type="entry name" value="P-loop containing nucleoside triphosphate hydrolases"/>
    <property type="match status" value="1"/>
</dbReference>
<dbReference type="PANTHER" id="PTHR48041:SF139">
    <property type="entry name" value="PROTEIN SCARLET"/>
    <property type="match status" value="1"/>
</dbReference>
<evidence type="ECO:0000256" key="2">
    <source>
        <dbReference type="ARBA" id="ARBA00022448"/>
    </source>
</evidence>
<dbReference type="InterPro" id="IPR027417">
    <property type="entry name" value="P-loop_NTPase"/>
</dbReference>
<organism evidence="11">
    <name type="scientific">Paraconexibacter sp. AEG42_29</name>
    <dbReference type="NCBI Taxonomy" id="2997339"/>
    <lineage>
        <taxon>Bacteria</taxon>
        <taxon>Bacillati</taxon>
        <taxon>Actinomycetota</taxon>
        <taxon>Thermoleophilia</taxon>
        <taxon>Solirubrobacterales</taxon>
        <taxon>Paraconexibacteraceae</taxon>
        <taxon>Paraconexibacter</taxon>
    </lineage>
</organism>
<proteinExistence type="predicted"/>
<dbReference type="Pfam" id="PF00005">
    <property type="entry name" value="ABC_tran"/>
    <property type="match status" value="1"/>
</dbReference>
<dbReference type="InterPro" id="IPR013525">
    <property type="entry name" value="ABC2_TM"/>
</dbReference>
<evidence type="ECO:0000256" key="4">
    <source>
        <dbReference type="ARBA" id="ARBA00022741"/>
    </source>
</evidence>
<evidence type="ECO:0000256" key="5">
    <source>
        <dbReference type="ARBA" id="ARBA00022840"/>
    </source>
</evidence>
<keyword evidence="6 9" id="KW-1133">Transmembrane helix</keyword>
<keyword evidence="2" id="KW-0813">Transport</keyword>
<accession>A0AAU7AVH4</accession>
<dbReference type="AlphaFoldDB" id="A0AAU7AVH4"/>
<evidence type="ECO:0000256" key="9">
    <source>
        <dbReference type="SAM" id="Phobius"/>
    </source>
</evidence>
<dbReference type="RefSeq" id="WP_354702191.1">
    <property type="nucleotide sequence ID" value="NZ_CP114014.1"/>
</dbReference>
<dbReference type="InterPro" id="IPR003593">
    <property type="entry name" value="AAA+_ATPase"/>
</dbReference>
<dbReference type="InterPro" id="IPR003439">
    <property type="entry name" value="ABC_transporter-like_ATP-bd"/>
</dbReference>
<dbReference type="PROSITE" id="PS50893">
    <property type="entry name" value="ABC_TRANSPORTER_2"/>
    <property type="match status" value="1"/>
</dbReference>
<dbReference type="GO" id="GO:0140359">
    <property type="term" value="F:ABC-type transporter activity"/>
    <property type="evidence" value="ECO:0007669"/>
    <property type="project" value="InterPro"/>
</dbReference>
<dbReference type="GO" id="GO:0016887">
    <property type="term" value="F:ATP hydrolysis activity"/>
    <property type="evidence" value="ECO:0007669"/>
    <property type="project" value="InterPro"/>
</dbReference>
<keyword evidence="5 11" id="KW-0067">ATP-binding</keyword>
<keyword evidence="3 9" id="KW-0812">Transmembrane</keyword>
<evidence type="ECO:0000256" key="1">
    <source>
        <dbReference type="ARBA" id="ARBA00004141"/>
    </source>
</evidence>
<evidence type="ECO:0000259" key="10">
    <source>
        <dbReference type="PROSITE" id="PS50893"/>
    </source>
</evidence>
<protein>
    <submittedName>
        <fullName evidence="11">ABC transporter ATP-binding/permease protein</fullName>
        <ecNumber evidence="11">3.6.3.-</ecNumber>
    </submittedName>
</protein>
<dbReference type="PANTHER" id="PTHR48041">
    <property type="entry name" value="ABC TRANSPORTER G FAMILY MEMBER 28"/>
    <property type="match status" value="1"/>
</dbReference>
<keyword evidence="4" id="KW-0547">Nucleotide-binding</keyword>
<dbReference type="KEGG" id="parq:DSM112329_02545"/>
<keyword evidence="7 9" id="KW-0472">Membrane</keyword>
<dbReference type="EC" id="3.6.3.-" evidence="11"/>
<dbReference type="GO" id="GO:0016020">
    <property type="term" value="C:membrane"/>
    <property type="evidence" value="ECO:0007669"/>
    <property type="project" value="UniProtKB-SubCell"/>
</dbReference>
<feature type="transmembrane region" description="Helical" evidence="9">
    <location>
        <begin position="517"/>
        <end position="537"/>
    </location>
</feature>
<dbReference type="Pfam" id="PF01061">
    <property type="entry name" value="ABC2_membrane"/>
    <property type="match status" value="1"/>
</dbReference>
<evidence type="ECO:0000256" key="3">
    <source>
        <dbReference type="ARBA" id="ARBA00022692"/>
    </source>
</evidence>
<dbReference type="EMBL" id="CP114014">
    <property type="protein sequence ID" value="XAY05687.1"/>
    <property type="molecule type" value="Genomic_DNA"/>
</dbReference>
<reference evidence="11" key="1">
    <citation type="submission" date="2022-12" db="EMBL/GenBank/DDBJ databases">
        <title>Paraconexibacter alkalitolerans sp. nov. and Baekduia alba sp. nov., isolated from soil and emended description of the genera Paraconexibacter (Chun et al., 2020) and Baekduia (An et al., 2020).</title>
        <authorList>
            <person name="Vieira S."/>
            <person name="Huber K.J."/>
            <person name="Geppert A."/>
            <person name="Wolf J."/>
            <person name="Neumann-Schaal M."/>
            <person name="Muesken M."/>
            <person name="Overmann J."/>
        </authorList>
    </citation>
    <scope>NUCLEOTIDE SEQUENCE</scope>
    <source>
        <strain evidence="11">AEG42_29</strain>
    </source>
</reference>
<dbReference type="InterPro" id="IPR050352">
    <property type="entry name" value="ABCG_transporters"/>
</dbReference>
<evidence type="ECO:0000256" key="7">
    <source>
        <dbReference type="ARBA" id="ARBA00023136"/>
    </source>
</evidence>
<dbReference type="GO" id="GO:0005524">
    <property type="term" value="F:ATP binding"/>
    <property type="evidence" value="ECO:0007669"/>
    <property type="project" value="UniProtKB-KW"/>
</dbReference>
<feature type="transmembrane region" description="Helical" evidence="9">
    <location>
        <begin position="301"/>
        <end position="320"/>
    </location>
</feature>
<feature type="transmembrane region" description="Helical" evidence="9">
    <location>
        <begin position="374"/>
        <end position="402"/>
    </location>
</feature>
<dbReference type="SMART" id="SM00382">
    <property type="entry name" value="AAA"/>
    <property type="match status" value="1"/>
</dbReference>
<keyword evidence="11" id="KW-0378">Hydrolase</keyword>
<sequence>MSTITPQVEEAGITAHAVSVEAGGQTILRSASLTVPSGGLVALIGPSGSGKSTLMRAMAGVVVPSGGAVRLDGHPIRERMTDVGYVPFGTLVHAELTVREALRYAAELRLPHASSAELDARADEVIGELQMEDQADLRIKQLSDGQKRRASCGVELVGRPSVLLLDEPATGLDPALERRIMRLARRLADEGRGVLVATHATSSLGLCDTVAVMARGGHLRFVGTPEELLVRFGVANYDEVYEALSLEEEAAGGGPANEAPGPSLAPPRARAPRGVAPPLATQARVLASRYARCTWRSQRTLALLVGQAPVIGIAIGLAIPSGALGDQVLGQYYGVMLCFLLLVGAVWLGLIASCREIVKERAILDRETAVGVRLDAYLIAKCLVLLPLATAQVALLVLPVLLLQPLGLGGAVNFQVLLICVIAGWASVTMGLWLSTAVKTSDQATSSVPLVAIPQMLFAGAVIPIASMFAPLKFLSALTVSRWALTGLGSALSLDTRLSQDIGTVTGFDPNFYTVPVPVSVGVLLGMMLVMLSAAGFRLDRDLSR</sequence>
<evidence type="ECO:0000313" key="11">
    <source>
        <dbReference type="EMBL" id="XAY05687.1"/>
    </source>
</evidence>
<evidence type="ECO:0000256" key="8">
    <source>
        <dbReference type="SAM" id="MobiDB-lite"/>
    </source>
</evidence>
<evidence type="ECO:0000256" key="6">
    <source>
        <dbReference type="ARBA" id="ARBA00022989"/>
    </source>
</evidence>
<feature type="transmembrane region" description="Helical" evidence="9">
    <location>
        <begin position="414"/>
        <end position="435"/>
    </location>
</feature>
<gene>
    <name evidence="11" type="ORF">DSM112329_02545</name>
</gene>